<name>A0A9N9P759_9GLOM</name>
<dbReference type="InterPro" id="IPR052898">
    <property type="entry name" value="ACAD10-like"/>
</dbReference>
<feature type="non-terminal residue" evidence="2">
    <location>
        <position position="136"/>
    </location>
</feature>
<gene>
    <name evidence="2" type="ORF">DERYTH_LOCUS25344</name>
</gene>
<comment type="caution">
    <text evidence="2">The sequence shown here is derived from an EMBL/GenBank/DDBJ whole genome shotgun (WGS) entry which is preliminary data.</text>
</comment>
<dbReference type="Gene3D" id="3.90.1200.10">
    <property type="match status" value="1"/>
</dbReference>
<reference evidence="2" key="1">
    <citation type="submission" date="2021-06" db="EMBL/GenBank/DDBJ databases">
        <authorList>
            <person name="Kallberg Y."/>
            <person name="Tangrot J."/>
            <person name="Rosling A."/>
        </authorList>
    </citation>
    <scope>NUCLEOTIDE SEQUENCE</scope>
    <source>
        <strain evidence="2">MA453B</strain>
    </source>
</reference>
<proteinExistence type="predicted"/>
<dbReference type="PANTHER" id="PTHR47829">
    <property type="entry name" value="HYDROLASE, PUTATIVE (AFU_ORTHOLOGUE AFUA_1G12880)-RELATED"/>
    <property type="match status" value="1"/>
</dbReference>
<dbReference type="EMBL" id="CAJVPY010046613">
    <property type="protein sequence ID" value="CAG8810681.1"/>
    <property type="molecule type" value="Genomic_DNA"/>
</dbReference>
<dbReference type="InterPro" id="IPR011009">
    <property type="entry name" value="Kinase-like_dom_sf"/>
</dbReference>
<dbReference type="OrthoDB" id="191037at2759"/>
<protein>
    <submittedName>
        <fullName evidence="2">24896_t:CDS:1</fullName>
    </submittedName>
</protein>
<keyword evidence="3" id="KW-1185">Reference proteome</keyword>
<evidence type="ECO:0000313" key="2">
    <source>
        <dbReference type="EMBL" id="CAG8810681.1"/>
    </source>
</evidence>
<organism evidence="2 3">
    <name type="scientific">Dentiscutata erythropus</name>
    <dbReference type="NCBI Taxonomy" id="1348616"/>
    <lineage>
        <taxon>Eukaryota</taxon>
        <taxon>Fungi</taxon>
        <taxon>Fungi incertae sedis</taxon>
        <taxon>Mucoromycota</taxon>
        <taxon>Glomeromycotina</taxon>
        <taxon>Glomeromycetes</taxon>
        <taxon>Diversisporales</taxon>
        <taxon>Gigasporaceae</taxon>
        <taxon>Dentiscutata</taxon>
    </lineage>
</organism>
<accession>A0A9N9P759</accession>
<dbReference type="SUPFAM" id="SSF56112">
    <property type="entry name" value="Protein kinase-like (PK-like)"/>
    <property type="match status" value="1"/>
</dbReference>
<dbReference type="Pfam" id="PF01636">
    <property type="entry name" value="APH"/>
    <property type="match status" value="1"/>
</dbReference>
<sequence>PRVIGILDWELSTIGHPLSDLANLLMNFFVRDIPDIPSPLVGLRDVKSLPIPSANELIQVYCEKSGRQYPILNFEFAIVFSFFRTAVILQGIAARKARKQASSAKANIYAKIFRDINLMGLEIIDRYNESTIKSKL</sequence>
<evidence type="ECO:0000259" key="1">
    <source>
        <dbReference type="Pfam" id="PF01636"/>
    </source>
</evidence>
<dbReference type="InterPro" id="IPR002575">
    <property type="entry name" value="Aminoglycoside_PTrfase"/>
</dbReference>
<dbReference type="AlphaFoldDB" id="A0A9N9P759"/>
<dbReference type="PANTHER" id="PTHR47829:SF1">
    <property type="entry name" value="HAD FAMILY PHOSPHATASE"/>
    <property type="match status" value="1"/>
</dbReference>
<dbReference type="Proteomes" id="UP000789405">
    <property type="component" value="Unassembled WGS sequence"/>
</dbReference>
<feature type="domain" description="Aminoglycoside phosphotransferase" evidence="1">
    <location>
        <begin position="2"/>
        <end position="33"/>
    </location>
</feature>
<evidence type="ECO:0000313" key="3">
    <source>
        <dbReference type="Proteomes" id="UP000789405"/>
    </source>
</evidence>